<dbReference type="Proteomes" id="UP000185024">
    <property type="component" value="Unassembled WGS sequence"/>
</dbReference>
<proteinExistence type="predicted"/>
<protein>
    <submittedName>
        <fullName evidence="2">Uncharacterized protein</fullName>
    </submittedName>
</protein>
<dbReference type="AlphaFoldDB" id="A0A1N6ISC6"/>
<evidence type="ECO:0000313" key="2">
    <source>
        <dbReference type="EMBL" id="SIN78763.1"/>
    </source>
</evidence>
<name>A0A1N6ISC6_9GAMM</name>
<accession>A0A1N6ISC6</accession>
<reference evidence="2 3" key="2">
    <citation type="submission" date="2016-11" db="EMBL/GenBank/DDBJ databases">
        <authorList>
            <person name="Jaros S."/>
            <person name="Januszkiewicz K."/>
            <person name="Wedrychowicz H."/>
        </authorList>
    </citation>
    <scope>NUCLEOTIDE SEQUENCE [LARGE SCALE GENOMIC DNA]</scope>
    <source>
        <strain evidence="2 3">ACAM 239</strain>
    </source>
</reference>
<evidence type="ECO:0000313" key="3">
    <source>
        <dbReference type="Proteomes" id="UP000185024"/>
    </source>
</evidence>
<organism evidence="2 3">
    <name type="scientific">Vreelandella aquamarina</name>
    <dbReference type="NCBI Taxonomy" id="77097"/>
    <lineage>
        <taxon>Bacteria</taxon>
        <taxon>Pseudomonadati</taxon>
        <taxon>Pseudomonadota</taxon>
        <taxon>Gammaproteobacteria</taxon>
        <taxon>Oceanospirillales</taxon>
        <taxon>Halomonadaceae</taxon>
        <taxon>Vreelandella</taxon>
    </lineage>
</organism>
<sequence>MVMVLMFCMFVLFLGFSGVGLYMMFKTSFMTATEDRDDMPPDM</sequence>
<dbReference type="Proteomes" id="UP000199493">
    <property type="component" value="Unassembled WGS sequence"/>
</dbReference>
<reference evidence="1 4" key="1">
    <citation type="submission" date="2016-10" db="EMBL/GenBank/DDBJ databases">
        <authorList>
            <person name="de Groot N.N."/>
        </authorList>
    </citation>
    <scope>NUCLEOTIDE SEQUENCE [LARGE SCALE GENOMIC DNA]</scope>
    <source>
        <strain evidence="1 4">558</strain>
    </source>
</reference>
<evidence type="ECO:0000313" key="4">
    <source>
        <dbReference type="Proteomes" id="UP000199493"/>
    </source>
</evidence>
<evidence type="ECO:0000313" key="1">
    <source>
        <dbReference type="EMBL" id="SEO31623.1"/>
    </source>
</evidence>
<dbReference type="EMBL" id="FSQX01000001">
    <property type="protein sequence ID" value="SIN78763.1"/>
    <property type="molecule type" value="Genomic_DNA"/>
</dbReference>
<gene>
    <name evidence="1" type="ORF">SAMN04490369_106912</name>
    <name evidence="2" type="ORF">SAMN05878438_3523</name>
</gene>
<accession>A0A1H8NQK4</accession>
<dbReference type="EMBL" id="FODB01000069">
    <property type="protein sequence ID" value="SEO31623.1"/>
    <property type="molecule type" value="Genomic_DNA"/>
</dbReference>